<accession>A0A0A0BML8</accession>
<dbReference type="AlphaFoldDB" id="A0A0A0BML8"/>
<dbReference type="Pfam" id="PF07100">
    <property type="entry name" value="ASRT"/>
    <property type="match status" value="1"/>
</dbReference>
<dbReference type="Proteomes" id="UP000054314">
    <property type="component" value="Unassembled WGS sequence"/>
</dbReference>
<evidence type="ECO:0000313" key="2">
    <source>
        <dbReference type="EMBL" id="KGM08962.1"/>
    </source>
</evidence>
<name>A0A0A0BML8_9CELL</name>
<evidence type="ECO:0008006" key="4">
    <source>
        <dbReference type="Google" id="ProtNLM"/>
    </source>
</evidence>
<proteinExistence type="predicted"/>
<dbReference type="InterPro" id="IPR036698">
    <property type="entry name" value="TM1070-like_sf"/>
</dbReference>
<sequence length="127" mass="13645">MSDTALGHRTWVFSGGNIPPRSTGPEPEMTSRDELCLANTGPVTTEVQVTVLFEDRDPVGPHRLSVPGQRVRHVRVNDLIDPYPVPLGVPYGLVVRSEEPVVAQLTRLDTRDGQLATAVAAGTPVLG</sequence>
<dbReference type="OrthoDB" id="512504at2"/>
<gene>
    <name evidence="2" type="ORF">N869_08655</name>
</gene>
<reference evidence="2 3" key="1">
    <citation type="submission" date="2013-08" db="EMBL/GenBank/DDBJ databases">
        <title>Genome sequencing of Cellulomonas bogoriensis 69B4.</title>
        <authorList>
            <person name="Chen F."/>
            <person name="Li Y."/>
            <person name="Wang G."/>
        </authorList>
    </citation>
    <scope>NUCLEOTIDE SEQUENCE [LARGE SCALE GENOMIC DNA]</scope>
    <source>
        <strain evidence="2 3">69B4</strain>
    </source>
</reference>
<keyword evidence="3" id="KW-1185">Reference proteome</keyword>
<dbReference type="EMBL" id="AXCZ01000229">
    <property type="protein sequence ID" value="KGM08962.1"/>
    <property type="molecule type" value="Genomic_DNA"/>
</dbReference>
<protein>
    <recommendedName>
        <fullName evidence="4">Sensory rhodopsin transducer</fullName>
    </recommendedName>
</protein>
<dbReference type="RefSeq" id="WP_035062518.1">
    <property type="nucleotide sequence ID" value="NZ_AXCZ01000229.1"/>
</dbReference>
<organism evidence="2 3">
    <name type="scientific">Cellulomonas bogoriensis 69B4 = DSM 16987</name>
    <dbReference type="NCBI Taxonomy" id="1386082"/>
    <lineage>
        <taxon>Bacteria</taxon>
        <taxon>Bacillati</taxon>
        <taxon>Actinomycetota</taxon>
        <taxon>Actinomycetes</taxon>
        <taxon>Micrococcales</taxon>
        <taxon>Cellulomonadaceae</taxon>
        <taxon>Cellulomonas</taxon>
    </lineage>
</organism>
<comment type="caution">
    <text evidence="2">The sequence shown here is derived from an EMBL/GenBank/DDBJ whole genome shotgun (WGS) entry which is preliminary data.</text>
</comment>
<dbReference type="InterPro" id="IPR009794">
    <property type="entry name" value="ASRT"/>
</dbReference>
<dbReference type="Gene3D" id="2.60.290.11">
    <property type="entry name" value="TM1070-like"/>
    <property type="match status" value="1"/>
</dbReference>
<evidence type="ECO:0000313" key="3">
    <source>
        <dbReference type="Proteomes" id="UP000054314"/>
    </source>
</evidence>
<dbReference type="SUPFAM" id="SSF89232">
    <property type="entry name" value="Hypothetical protein TM1070"/>
    <property type="match status" value="1"/>
</dbReference>
<feature type="region of interest" description="Disordered" evidence="1">
    <location>
        <begin position="1"/>
        <end position="30"/>
    </location>
</feature>
<dbReference type="PIRSF" id="PIRSF008711">
    <property type="entry name" value="UCP008711"/>
    <property type="match status" value="1"/>
</dbReference>
<evidence type="ECO:0000256" key="1">
    <source>
        <dbReference type="SAM" id="MobiDB-lite"/>
    </source>
</evidence>